<dbReference type="PANTHER" id="PTHR46797">
    <property type="entry name" value="HTH-TYPE TRANSCRIPTIONAL REGULATOR"/>
    <property type="match status" value="1"/>
</dbReference>
<comment type="caution">
    <text evidence="3">The sequence shown here is derived from an EMBL/GenBank/DDBJ whole genome shotgun (WGS) entry which is preliminary data.</text>
</comment>
<dbReference type="GO" id="GO:0005829">
    <property type="term" value="C:cytosol"/>
    <property type="evidence" value="ECO:0007669"/>
    <property type="project" value="TreeGrafter"/>
</dbReference>
<dbReference type="PROSITE" id="PS50943">
    <property type="entry name" value="HTH_CROC1"/>
    <property type="match status" value="1"/>
</dbReference>
<evidence type="ECO:0000313" key="3">
    <source>
        <dbReference type="EMBL" id="MBB6097627.1"/>
    </source>
</evidence>
<dbReference type="InterPro" id="IPR050807">
    <property type="entry name" value="TransReg_Diox_bact_type"/>
</dbReference>
<dbReference type="AlphaFoldDB" id="A0A841HW60"/>
<dbReference type="SUPFAM" id="SSF47413">
    <property type="entry name" value="lambda repressor-like DNA-binding domains"/>
    <property type="match status" value="1"/>
</dbReference>
<keyword evidence="1" id="KW-0238">DNA-binding</keyword>
<dbReference type="CDD" id="cd00093">
    <property type="entry name" value="HTH_XRE"/>
    <property type="match status" value="1"/>
</dbReference>
<sequence length="135" mass="14805">MLPAIGSQLRDLRTAKRLSLRQLARAVHSSPAHLCMIENGQVRPSLDLLTRLAHAFGLSLEALLAYLSEDEGTRASLEALAARIGDRSPRLLDPAWRALLLYARRTAGSEVSEGGWLRLHAALEEVMEVERVAGD</sequence>
<dbReference type="RefSeq" id="WP_183985255.1">
    <property type="nucleotide sequence ID" value="NZ_JACHHG010000003.1"/>
</dbReference>
<dbReference type="Proteomes" id="UP000569951">
    <property type="component" value="Unassembled WGS sequence"/>
</dbReference>
<organism evidence="3 4">
    <name type="scientific">Deinobacterium chartae</name>
    <dbReference type="NCBI Taxonomy" id="521158"/>
    <lineage>
        <taxon>Bacteria</taxon>
        <taxon>Thermotogati</taxon>
        <taxon>Deinococcota</taxon>
        <taxon>Deinococci</taxon>
        <taxon>Deinococcales</taxon>
        <taxon>Deinococcaceae</taxon>
        <taxon>Deinobacterium</taxon>
    </lineage>
</organism>
<dbReference type="InterPro" id="IPR010982">
    <property type="entry name" value="Lambda_DNA-bd_dom_sf"/>
</dbReference>
<feature type="domain" description="HTH cro/C1-type" evidence="2">
    <location>
        <begin position="9"/>
        <end position="63"/>
    </location>
</feature>
<keyword evidence="4" id="KW-1185">Reference proteome</keyword>
<protein>
    <submittedName>
        <fullName evidence="3">Transcriptional regulator with XRE-family HTH domain</fullName>
    </submittedName>
</protein>
<evidence type="ECO:0000259" key="2">
    <source>
        <dbReference type="PROSITE" id="PS50943"/>
    </source>
</evidence>
<dbReference type="Pfam" id="PF13560">
    <property type="entry name" value="HTH_31"/>
    <property type="match status" value="1"/>
</dbReference>
<dbReference type="InterPro" id="IPR001387">
    <property type="entry name" value="Cro/C1-type_HTH"/>
</dbReference>
<evidence type="ECO:0000256" key="1">
    <source>
        <dbReference type="ARBA" id="ARBA00023125"/>
    </source>
</evidence>
<dbReference type="Gene3D" id="1.10.260.40">
    <property type="entry name" value="lambda repressor-like DNA-binding domains"/>
    <property type="match status" value="1"/>
</dbReference>
<evidence type="ECO:0000313" key="4">
    <source>
        <dbReference type="Proteomes" id="UP000569951"/>
    </source>
</evidence>
<name>A0A841HW60_9DEIO</name>
<accession>A0A841HW60</accession>
<dbReference type="SMART" id="SM00530">
    <property type="entry name" value="HTH_XRE"/>
    <property type="match status" value="1"/>
</dbReference>
<dbReference type="EMBL" id="JACHHG010000003">
    <property type="protein sequence ID" value="MBB6097627.1"/>
    <property type="molecule type" value="Genomic_DNA"/>
</dbReference>
<dbReference type="PANTHER" id="PTHR46797:SF1">
    <property type="entry name" value="METHYLPHOSPHONATE SYNTHASE"/>
    <property type="match status" value="1"/>
</dbReference>
<proteinExistence type="predicted"/>
<dbReference type="GO" id="GO:0003677">
    <property type="term" value="F:DNA binding"/>
    <property type="evidence" value="ECO:0007669"/>
    <property type="project" value="UniProtKB-KW"/>
</dbReference>
<gene>
    <name evidence="3" type="ORF">HNR42_001044</name>
</gene>
<reference evidence="3 4" key="1">
    <citation type="submission" date="2020-08" db="EMBL/GenBank/DDBJ databases">
        <title>Genomic Encyclopedia of Type Strains, Phase IV (KMG-IV): sequencing the most valuable type-strain genomes for metagenomic binning, comparative biology and taxonomic classification.</title>
        <authorList>
            <person name="Goeker M."/>
        </authorList>
    </citation>
    <scope>NUCLEOTIDE SEQUENCE [LARGE SCALE GENOMIC DNA]</scope>
    <source>
        <strain evidence="3 4">DSM 21458</strain>
    </source>
</reference>
<dbReference type="GO" id="GO:0003700">
    <property type="term" value="F:DNA-binding transcription factor activity"/>
    <property type="evidence" value="ECO:0007669"/>
    <property type="project" value="TreeGrafter"/>
</dbReference>